<keyword evidence="1" id="KW-0812">Transmembrane</keyword>
<gene>
    <name evidence="3" type="ORF">FLL46_06675</name>
</gene>
<evidence type="ECO:0000256" key="1">
    <source>
        <dbReference type="SAM" id="Phobius"/>
    </source>
</evidence>
<feature type="transmembrane region" description="Helical" evidence="1">
    <location>
        <begin position="357"/>
        <end position="374"/>
    </location>
</feature>
<keyword evidence="4" id="KW-1185">Reference proteome</keyword>
<name>A0A545UFE8_9GAMM</name>
<feature type="transmembrane region" description="Helical" evidence="1">
    <location>
        <begin position="326"/>
        <end position="345"/>
    </location>
</feature>
<dbReference type="InterPro" id="IPR002656">
    <property type="entry name" value="Acyl_transf_3_dom"/>
</dbReference>
<sequence length="417" mass="48724">MSAVPLLKQLFLPDTKEMPSRRYDLDWLRVAVFGLLIFYHVGMMYVANWGYHIKSQYLSAELENLMLLVNPWRMPVLWLISGIAIRFVLGKVAFSTFLMRRSVRLLLPLLFGVLVVVPPQLYYEMTFNGDLSVSYWEFYRAFFDLNHPMFKAYQPGIWPHIDVNHLWYLRELWCFTLYLIPLLPLLNSKPVNQLVDWIVKQNGILAVFIAVVPILLVSVLMKDTREPLGFMFMIYGYLIAWKTELWERLRANCKMLMVSAAICYVVLAVFYNLVWIKTGENTEPWLLLSGQFVHSLDRLIWVLALLGLAYRFLNRNSARLSYFNEAVYPYYILHQTIIIVVGFELSQFKLGPIIESGLLLIVTFAGCALSFELIRRIEVLRPLFGLKLKRNYQRNWQLAGSFAMLLCLVPFGLEILF</sequence>
<dbReference type="EMBL" id="VIKS01000004">
    <property type="protein sequence ID" value="TQV88206.1"/>
    <property type="molecule type" value="Genomic_DNA"/>
</dbReference>
<feature type="domain" description="Acyltransferase 3" evidence="2">
    <location>
        <begin position="23"/>
        <end position="369"/>
    </location>
</feature>
<dbReference type="InterPro" id="IPR050623">
    <property type="entry name" value="Glucan_succinyl_AcylTrfase"/>
</dbReference>
<proteinExistence type="predicted"/>
<feature type="transmembrane region" description="Helical" evidence="1">
    <location>
        <begin position="167"/>
        <end position="186"/>
    </location>
</feature>
<accession>A0A545UFE8</accession>
<organism evidence="3 4">
    <name type="scientific">Aliikangiella coralliicola</name>
    <dbReference type="NCBI Taxonomy" id="2592383"/>
    <lineage>
        <taxon>Bacteria</taxon>
        <taxon>Pseudomonadati</taxon>
        <taxon>Pseudomonadota</taxon>
        <taxon>Gammaproteobacteria</taxon>
        <taxon>Oceanospirillales</taxon>
        <taxon>Pleioneaceae</taxon>
        <taxon>Aliikangiella</taxon>
    </lineage>
</organism>
<dbReference type="GO" id="GO:0016747">
    <property type="term" value="F:acyltransferase activity, transferring groups other than amino-acyl groups"/>
    <property type="evidence" value="ECO:0007669"/>
    <property type="project" value="InterPro"/>
</dbReference>
<keyword evidence="1" id="KW-0472">Membrane</keyword>
<dbReference type="PANTHER" id="PTHR36927">
    <property type="entry name" value="BLR4337 PROTEIN"/>
    <property type="match status" value="1"/>
</dbReference>
<keyword evidence="3" id="KW-0012">Acyltransferase</keyword>
<keyword evidence="1" id="KW-1133">Transmembrane helix</keyword>
<evidence type="ECO:0000313" key="4">
    <source>
        <dbReference type="Proteomes" id="UP000315439"/>
    </source>
</evidence>
<evidence type="ECO:0000313" key="3">
    <source>
        <dbReference type="EMBL" id="TQV88206.1"/>
    </source>
</evidence>
<dbReference type="RefSeq" id="WP_142892715.1">
    <property type="nucleotide sequence ID" value="NZ_ML660162.1"/>
</dbReference>
<dbReference type="OrthoDB" id="9809782at2"/>
<feature type="transmembrane region" description="Helical" evidence="1">
    <location>
        <begin position="296"/>
        <end position="314"/>
    </location>
</feature>
<feature type="transmembrane region" description="Helical" evidence="1">
    <location>
        <begin position="198"/>
        <end position="221"/>
    </location>
</feature>
<feature type="transmembrane region" description="Helical" evidence="1">
    <location>
        <begin position="105"/>
        <end position="123"/>
    </location>
</feature>
<feature type="transmembrane region" description="Helical" evidence="1">
    <location>
        <begin position="227"/>
        <end position="243"/>
    </location>
</feature>
<feature type="transmembrane region" description="Helical" evidence="1">
    <location>
        <begin position="76"/>
        <end position="98"/>
    </location>
</feature>
<dbReference type="Pfam" id="PF01757">
    <property type="entry name" value="Acyl_transf_3"/>
    <property type="match status" value="1"/>
</dbReference>
<dbReference type="AlphaFoldDB" id="A0A545UFE8"/>
<feature type="transmembrane region" description="Helical" evidence="1">
    <location>
        <begin position="255"/>
        <end position="276"/>
    </location>
</feature>
<dbReference type="PANTHER" id="PTHR36927:SF3">
    <property type="entry name" value="GLUCANS BIOSYNTHESIS PROTEIN C"/>
    <property type="match status" value="1"/>
</dbReference>
<feature type="transmembrane region" description="Helical" evidence="1">
    <location>
        <begin position="27"/>
        <end position="47"/>
    </location>
</feature>
<protein>
    <submittedName>
        <fullName evidence="3">Acyltransferase family protein</fullName>
    </submittedName>
</protein>
<comment type="caution">
    <text evidence="3">The sequence shown here is derived from an EMBL/GenBank/DDBJ whole genome shotgun (WGS) entry which is preliminary data.</text>
</comment>
<reference evidence="3 4" key="1">
    <citation type="submission" date="2019-07" db="EMBL/GenBank/DDBJ databases">
        <title>Draft genome for Aliikangiella sp. M105.</title>
        <authorList>
            <person name="Wang G."/>
        </authorList>
    </citation>
    <scope>NUCLEOTIDE SEQUENCE [LARGE SCALE GENOMIC DNA]</scope>
    <source>
        <strain evidence="3 4">M105</strain>
    </source>
</reference>
<dbReference type="Proteomes" id="UP000315439">
    <property type="component" value="Unassembled WGS sequence"/>
</dbReference>
<evidence type="ECO:0000259" key="2">
    <source>
        <dbReference type="Pfam" id="PF01757"/>
    </source>
</evidence>
<keyword evidence="3" id="KW-0808">Transferase</keyword>
<feature type="transmembrane region" description="Helical" evidence="1">
    <location>
        <begin position="395"/>
        <end position="413"/>
    </location>
</feature>